<dbReference type="EMBL" id="OC914915">
    <property type="protein sequence ID" value="CAD7637476.1"/>
    <property type="molecule type" value="Genomic_DNA"/>
</dbReference>
<dbReference type="GO" id="GO:0065002">
    <property type="term" value="P:intracellular protein transmembrane transport"/>
    <property type="evidence" value="ECO:0007669"/>
    <property type="project" value="TreeGrafter"/>
</dbReference>
<dbReference type="Pfam" id="PF23128">
    <property type="entry name" value="YbjQ_4"/>
    <property type="match status" value="1"/>
</dbReference>
<sequence length="1515" mass="167874">MHNSMNGSSLSTHPTEGLSYECLHSLLGFLVLAVNEMQFMSQSVNESTVISFCTTLVLLVRDAPTDHTPAPPLHALHTPLELLLHALQPLPPESFLTSRALQLVLQCPESGLQLVAERQMGPRLAPLLPLPLHHSIPALLCSEFFIPALVVRIPHPIHDGLKHEILAMTLCHRVRQTLSPLLARESVIRTEGAVDADVPVGDEHLLLEHQWFGQKFLQQLIHICDTIASKVFLCELSLLLFANQHVMEVMAVMTECIPLLLMRCLRSRNSFGIFTDHMFVSHELSVTVRVSPMGHSFTTHCSYVPITHYSSTHTTTAFTVNAFTAHTLIQVSHMMIIQTTIITDKHLQHDIRQHRNDRSVNVSQHTVQLCHKCEAPAYDKLLVLTMPGKVKVRVLAGRNLPVMDKSSDTSDAFVEVKLGNTTYKTEVYRRSLNPFWNSEWFRFEVDDEELQDEPLQIRVMDYDTYSANDAIGKIYIDLNPLLSKDSRHVMSGWFPIYDTMHGIRGEINCVVKVALFSDANRYRQSSCGFKFFYSPAIPFGYECEAILGFVEELVVNHDPEYQWIDKIRTPRASNEARQALFSKISGEVQRRIGIKAIDLGGNAVVSYQQYFDMEGESGIVVRGIGTAVLLNKVESIHHLGSLSSQFANFSDPGRIAPIGVAFLSNLTVSINPNWSSNSSTPSPPVIHRTPSPSPRFSSSIFKLIRQSVKKKRPVIGLSLEAETTLPVTDNKPIKPLKRVASQPVTVTLPSTSCVPNPLRHDYSTVSLSRSPNPNEDNALVSSSPPLRTTPIPMTAPILTPNKALSPTKTNHLGVYGQRRLSEPDLSGSAPKGHSGLSNSSGSGSSGRKYIISPESLHLLEYPFITMKSFPSNLILHIGGVVSARSVKLLDQINNPDDPETRDVWWTELRKEIRSHNRALACNAVLGYTESTHICDEICILSASGTAAVLKTGDSEHISNLMTNANISSVSDKKETIIECEPNVANKALKVDINLAQNHLDDKSNCHLCHIPYSETSVPFPATLVKCMICKRAKVPDVLFMTIEPPKAIPILGHGTLIQARVCRSKKESKGEQCAKELSDGLPFLEYELHRQLLSKLKVKGMNGLFNISVQVSFGENMLIAVATGTGAFLSPLLPPSPPKISSGKGIQCSKLNEIQGLIMESIARNREHYNIFTSGNNNSAQNGVNVIEDKDDDNDDSNDAIMDSIFNPKIDLNNGNKESCVLLEVDDTEDADIISLMIDSDVPKGYEVCNSECLPGMQSQLVCNLQMFSQVYRAKLTSIKQFGHQFDWVIQSLFVKFRRLIPCCLTDLKFRVDLPEADLVQITVVGTAIGIGPPMKHISRSRKPTESGDTDLMFTMDAIGEQKMNEQNVQNISPTGAPYHTATNEHFGIELTPLSYIPSGQIDNYLGNLDFFFIRESTSIREFGGLSGFIHSFLTEVFAMVRSHVSSLGGNAMTSFHITQLLLLYNPHKNQAQCLVNVAGDAVIVRYDSKEKTRTNNSSDEPLGSKCTQSLHPMY</sequence>
<dbReference type="InterPro" id="IPR035892">
    <property type="entry name" value="C2_domain_sf"/>
</dbReference>
<dbReference type="InterPro" id="IPR037785">
    <property type="entry name" value="C2_C2CD5"/>
</dbReference>
<dbReference type="GO" id="GO:0005886">
    <property type="term" value="C:plasma membrane"/>
    <property type="evidence" value="ECO:0007669"/>
    <property type="project" value="TreeGrafter"/>
</dbReference>
<dbReference type="Pfam" id="PF23028">
    <property type="entry name" value="YbjQ_3"/>
    <property type="match status" value="1"/>
</dbReference>
<dbReference type="SMART" id="SM00239">
    <property type="entry name" value="C2"/>
    <property type="match status" value="1"/>
</dbReference>
<reference evidence="3" key="1">
    <citation type="submission" date="2020-11" db="EMBL/GenBank/DDBJ databases">
        <authorList>
            <person name="Tran Van P."/>
        </authorList>
    </citation>
    <scope>NUCLEOTIDE SEQUENCE</scope>
</reference>
<name>A0A7R9L9N1_9ACAR</name>
<gene>
    <name evidence="3" type="ORF">ONB1V03_LOCUS834</name>
</gene>
<proteinExistence type="predicted"/>
<dbReference type="PROSITE" id="PS50004">
    <property type="entry name" value="C2"/>
    <property type="match status" value="1"/>
</dbReference>
<dbReference type="PANTHER" id="PTHR37412">
    <property type="entry name" value="C2 DOMAIN-CONTAINING PROTEIN 5"/>
    <property type="match status" value="1"/>
</dbReference>
<evidence type="ECO:0000259" key="2">
    <source>
        <dbReference type="PROSITE" id="PS50004"/>
    </source>
</evidence>
<dbReference type="InterPro" id="IPR056430">
    <property type="entry name" value="C2CD5_YbjQ-like_dom"/>
</dbReference>
<dbReference type="GO" id="GO:0005509">
    <property type="term" value="F:calcium ion binding"/>
    <property type="evidence" value="ECO:0007669"/>
    <property type="project" value="TreeGrafter"/>
</dbReference>
<feature type="compositionally biased region" description="Low complexity" evidence="1">
    <location>
        <begin position="832"/>
        <end position="845"/>
    </location>
</feature>
<dbReference type="Pfam" id="PF23025">
    <property type="entry name" value="YbjQ_2"/>
    <property type="match status" value="3"/>
</dbReference>
<evidence type="ECO:0000313" key="4">
    <source>
        <dbReference type="Proteomes" id="UP000728032"/>
    </source>
</evidence>
<feature type="region of interest" description="Disordered" evidence="1">
    <location>
        <begin position="1491"/>
        <end position="1515"/>
    </location>
</feature>
<feature type="region of interest" description="Disordered" evidence="1">
    <location>
        <begin position="762"/>
        <end position="787"/>
    </location>
</feature>
<dbReference type="InterPro" id="IPR056431">
    <property type="entry name" value="C2CD5_YbjQ-rel_dom"/>
</dbReference>
<feature type="compositionally biased region" description="Polar residues" evidence="1">
    <location>
        <begin position="1495"/>
        <end position="1515"/>
    </location>
</feature>
<evidence type="ECO:0000256" key="1">
    <source>
        <dbReference type="SAM" id="MobiDB-lite"/>
    </source>
</evidence>
<feature type="compositionally biased region" description="Polar residues" evidence="1">
    <location>
        <begin position="763"/>
        <end position="786"/>
    </location>
</feature>
<dbReference type="EMBL" id="CAJPVJ010000090">
    <property type="protein sequence ID" value="CAG2160615.1"/>
    <property type="molecule type" value="Genomic_DNA"/>
</dbReference>
<feature type="domain" description="C2" evidence="2">
    <location>
        <begin position="368"/>
        <end position="494"/>
    </location>
</feature>
<protein>
    <recommendedName>
        <fullName evidence="2">C2 domain-containing protein</fullName>
    </recommendedName>
</protein>
<dbReference type="SUPFAM" id="SSF49562">
    <property type="entry name" value="C2 domain (Calcium/lipid-binding domain, CaLB)"/>
    <property type="match status" value="1"/>
</dbReference>
<dbReference type="GO" id="GO:0031340">
    <property type="term" value="P:positive regulation of vesicle fusion"/>
    <property type="evidence" value="ECO:0007669"/>
    <property type="project" value="TreeGrafter"/>
</dbReference>
<dbReference type="InterPro" id="IPR000008">
    <property type="entry name" value="C2_dom"/>
</dbReference>
<dbReference type="Proteomes" id="UP000728032">
    <property type="component" value="Unassembled WGS sequence"/>
</dbReference>
<dbReference type="Pfam" id="PF00168">
    <property type="entry name" value="C2"/>
    <property type="match status" value="1"/>
</dbReference>
<accession>A0A7R9L9N1</accession>
<dbReference type="PANTHER" id="PTHR37412:SF2">
    <property type="entry name" value="C2 DOMAIN-CONTAINING PROTEIN 5"/>
    <property type="match status" value="1"/>
</dbReference>
<evidence type="ECO:0000313" key="3">
    <source>
        <dbReference type="EMBL" id="CAD7637476.1"/>
    </source>
</evidence>
<dbReference type="GO" id="GO:0010828">
    <property type="term" value="P:positive regulation of D-glucose transmembrane transport"/>
    <property type="evidence" value="ECO:0007669"/>
    <property type="project" value="TreeGrafter"/>
</dbReference>
<dbReference type="Gene3D" id="2.60.40.150">
    <property type="entry name" value="C2 domain"/>
    <property type="match status" value="1"/>
</dbReference>
<dbReference type="InterPro" id="IPR038983">
    <property type="entry name" value="C2CD5"/>
</dbReference>
<dbReference type="OrthoDB" id="419768at2759"/>
<organism evidence="3">
    <name type="scientific">Oppiella nova</name>
    <dbReference type="NCBI Taxonomy" id="334625"/>
    <lineage>
        <taxon>Eukaryota</taxon>
        <taxon>Metazoa</taxon>
        <taxon>Ecdysozoa</taxon>
        <taxon>Arthropoda</taxon>
        <taxon>Chelicerata</taxon>
        <taxon>Arachnida</taxon>
        <taxon>Acari</taxon>
        <taxon>Acariformes</taxon>
        <taxon>Sarcoptiformes</taxon>
        <taxon>Oribatida</taxon>
        <taxon>Brachypylina</taxon>
        <taxon>Oppioidea</taxon>
        <taxon>Oppiidae</taxon>
        <taxon>Oppiella</taxon>
    </lineage>
</organism>
<dbReference type="GO" id="GO:0090314">
    <property type="term" value="P:positive regulation of protein targeting to membrane"/>
    <property type="evidence" value="ECO:0007669"/>
    <property type="project" value="TreeGrafter"/>
</dbReference>
<dbReference type="GO" id="GO:0072659">
    <property type="term" value="P:protein localization to plasma membrane"/>
    <property type="evidence" value="ECO:0007669"/>
    <property type="project" value="TreeGrafter"/>
</dbReference>
<dbReference type="InterPro" id="IPR057815">
    <property type="entry name" value="C2CD5_C"/>
</dbReference>
<keyword evidence="4" id="KW-1185">Reference proteome</keyword>
<feature type="region of interest" description="Disordered" evidence="1">
    <location>
        <begin position="820"/>
        <end position="845"/>
    </location>
</feature>
<dbReference type="CDD" id="cd08688">
    <property type="entry name" value="C2_KIAA0528-like"/>
    <property type="match status" value="1"/>
</dbReference>
<dbReference type="GO" id="GO:0005544">
    <property type="term" value="F:calcium-dependent phospholipid binding"/>
    <property type="evidence" value="ECO:0007669"/>
    <property type="project" value="InterPro"/>
</dbReference>